<dbReference type="EC" id="4.6.1.13" evidence="2"/>
<evidence type="ECO:0000313" key="7">
    <source>
        <dbReference type="EMBL" id="KWA64879.1"/>
    </source>
</evidence>
<reference evidence="7 8" key="1">
    <citation type="submission" date="2015-11" db="EMBL/GenBank/DDBJ databases">
        <title>Expanding the genomic diversity of Burkholderia species for the development of highly accurate diagnostics.</title>
        <authorList>
            <person name="Sahl J."/>
            <person name="Keim P."/>
            <person name="Wagner D."/>
        </authorList>
    </citation>
    <scope>NUCLEOTIDE SEQUENCE [LARGE SCALE GENOMIC DNA]</scope>
    <source>
        <strain evidence="7 8">MSMB1960WGS</strain>
    </source>
</reference>
<dbReference type="PANTHER" id="PTHR13593">
    <property type="match status" value="1"/>
</dbReference>
<dbReference type="SMART" id="SM00148">
    <property type="entry name" value="PLCXc"/>
    <property type="match status" value="1"/>
</dbReference>
<dbReference type="SUPFAM" id="SSF51695">
    <property type="entry name" value="PLC-like phosphodiesterases"/>
    <property type="match status" value="1"/>
</dbReference>
<proteinExistence type="predicted"/>
<dbReference type="STRING" id="1503054.WT74_15550"/>
<feature type="domain" description="Phosphatidylinositol-specific phospholipase C X" evidence="6">
    <location>
        <begin position="13"/>
        <end position="164"/>
    </location>
</feature>
<dbReference type="InterPro" id="IPR051057">
    <property type="entry name" value="PI-PLC_domain"/>
</dbReference>
<accession>A0A106PAZ1</accession>
<dbReference type="PANTHER" id="PTHR13593:SF113">
    <property type="entry name" value="SI:DKEY-266F7.9"/>
    <property type="match status" value="1"/>
</dbReference>
<evidence type="ECO:0000256" key="5">
    <source>
        <dbReference type="ARBA" id="ARBA00030782"/>
    </source>
</evidence>
<dbReference type="GO" id="GO:0008081">
    <property type="term" value="F:phosphoric diester hydrolase activity"/>
    <property type="evidence" value="ECO:0007669"/>
    <property type="project" value="InterPro"/>
</dbReference>
<evidence type="ECO:0000256" key="1">
    <source>
        <dbReference type="ARBA" id="ARBA00001316"/>
    </source>
</evidence>
<comment type="catalytic activity">
    <reaction evidence="1">
        <text>a 1,2-diacyl-sn-glycero-3-phospho-(1D-myo-inositol) = 1D-myo-inositol 1,2-cyclic phosphate + a 1,2-diacyl-sn-glycerol</text>
        <dbReference type="Rhea" id="RHEA:17093"/>
        <dbReference type="ChEBI" id="CHEBI:17815"/>
        <dbReference type="ChEBI" id="CHEBI:57880"/>
        <dbReference type="ChEBI" id="CHEBI:58484"/>
        <dbReference type="EC" id="4.6.1.13"/>
    </reaction>
</comment>
<evidence type="ECO:0000313" key="8">
    <source>
        <dbReference type="Proteomes" id="UP000068603"/>
    </source>
</evidence>
<dbReference type="Proteomes" id="UP000068603">
    <property type="component" value="Unassembled WGS sequence"/>
</dbReference>
<dbReference type="InterPro" id="IPR000909">
    <property type="entry name" value="PLipase_C_PInositol-sp_X_dom"/>
</dbReference>
<dbReference type="GO" id="GO:0006629">
    <property type="term" value="P:lipid metabolic process"/>
    <property type="evidence" value="ECO:0007669"/>
    <property type="project" value="InterPro"/>
</dbReference>
<protein>
    <recommendedName>
        <fullName evidence="3">1-phosphatidylinositol phosphodiesterase</fullName>
        <ecNumber evidence="2">4.6.1.13</ecNumber>
    </recommendedName>
    <alternativeName>
        <fullName evidence="4">Phosphatidylinositol diacylglycerol-lyase</fullName>
    </alternativeName>
    <alternativeName>
        <fullName evidence="5">Phosphatidylinositol-specific phospholipase C</fullName>
    </alternativeName>
</protein>
<evidence type="ECO:0000256" key="2">
    <source>
        <dbReference type="ARBA" id="ARBA00012581"/>
    </source>
</evidence>
<comment type="caution">
    <text evidence="7">The sequence shown here is derived from an EMBL/GenBank/DDBJ whole genome shotgun (WGS) entry which is preliminary data.</text>
</comment>
<name>A0A106PAZ1_9BURK</name>
<dbReference type="EMBL" id="LPHB01000031">
    <property type="protein sequence ID" value="KWA64879.1"/>
    <property type="molecule type" value="Genomic_DNA"/>
</dbReference>
<dbReference type="PROSITE" id="PS50007">
    <property type="entry name" value="PIPLC_X_DOMAIN"/>
    <property type="match status" value="1"/>
</dbReference>
<dbReference type="InterPro" id="IPR017946">
    <property type="entry name" value="PLC-like_Pdiesterase_TIM-brl"/>
</dbReference>
<evidence type="ECO:0000256" key="4">
    <source>
        <dbReference type="ARBA" id="ARBA00030474"/>
    </source>
</evidence>
<dbReference type="Gene3D" id="3.20.20.190">
    <property type="entry name" value="Phosphatidylinositol (PI) phosphodiesterase"/>
    <property type="match status" value="1"/>
</dbReference>
<dbReference type="AlphaFoldDB" id="A0A106PAZ1"/>
<dbReference type="GO" id="GO:0004436">
    <property type="term" value="F:phosphatidylinositol diacylglycerol-lyase activity"/>
    <property type="evidence" value="ECO:0007669"/>
    <property type="project" value="UniProtKB-EC"/>
</dbReference>
<evidence type="ECO:0000259" key="6">
    <source>
        <dbReference type="SMART" id="SM00148"/>
    </source>
</evidence>
<evidence type="ECO:0000256" key="3">
    <source>
        <dbReference type="ARBA" id="ARBA00019758"/>
    </source>
</evidence>
<organism evidence="7">
    <name type="scientific">Burkholderia stagnalis</name>
    <dbReference type="NCBI Taxonomy" id="1503054"/>
    <lineage>
        <taxon>Bacteria</taxon>
        <taxon>Pseudomonadati</taxon>
        <taxon>Pseudomonadota</taxon>
        <taxon>Betaproteobacteria</taxon>
        <taxon>Burkholderiales</taxon>
        <taxon>Burkholderiaceae</taxon>
        <taxon>Burkholderia</taxon>
        <taxon>Burkholderia cepacia complex</taxon>
    </lineage>
</organism>
<sequence>MWMTQLFANYLQNRPLSAITIPGTHDSGCYVNSMRLARMARTQTADMAAQLAGGIRYFDLRPAIARNGTYWTYHGAPYWGDSFDNILRAIINYFTTIRAADCELVILNISHFNGEWGDDMHARFIDYLSNTLGDRLVQYTQNSATVADNINLFNANYGQLLVNPGDRSVKSRVAILYDGAMDQRREPYLVNPALTLPRGFFLINKYVIGQAANSLTLFDQYSNASDVDEMAATQYRRLTQRGNRTIAPAQFGVNYPANPAGGAPGTLHLLSWTCTYWGRSLMTSIVDRAANDVNPRLRRFFVRDPLNPVPSWSYHPERDPKINIIYTDHFASATSNAFGGGHPDQGLGLMAMPVALAAKLNKYGAGTQAWTGWDGW</sequence>
<gene>
    <name evidence="7" type="ORF">WT44_09880</name>
</gene>